<keyword evidence="2" id="KW-0732">Signal</keyword>
<feature type="signal peptide" evidence="2">
    <location>
        <begin position="1"/>
        <end position="21"/>
    </location>
</feature>
<feature type="region of interest" description="Disordered" evidence="1">
    <location>
        <begin position="26"/>
        <end position="74"/>
    </location>
</feature>
<dbReference type="PANTHER" id="PTHR24094">
    <property type="entry name" value="SECRETED PROTEIN"/>
    <property type="match status" value="1"/>
</dbReference>
<name>A0A5N6MF80_9MICC</name>
<feature type="compositionally biased region" description="Low complexity" evidence="1">
    <location>
        <begin position="270"/>
        <end position="291"/>
    </location>
</feature>
<gene>
    <name evidence="4" type="ORF">GD627_11675</name>
</gene>
<reference evidence="4 5" key="1">
    <citation type="submission" date="2019-08" db="EMBL/GenBank/DDBJ databases">
        <title>Arthrobacter sp. nov., isolated from plateau pika and Tibetan wild ass.</title>
        <authorList>
            <person name="Ge Y."/>
        </authorList>
    </citation>
    <scope>NUCLEOTIDE SEQUENCE [LARGE SCALE GENOMIC DNA]</scope>
    <source>
        <strain evidence="4 5">785</strain>
    </source>
</reference>
<keyword evidence="5" id="KW-1185">Reference proteome</keyword>
<comment type="caution">
    <text evidence="4">The sequence shown here is derived from an EMBL/GenBank/DDBJ whole genome shotgun (WGS) entry which is preliminary data.</text>
</comment>
<feature type="region of interest" description="Disordered" evidence="1">
    <location>
        <begin position="330"/>
        <end position="355"/>
    </location>
</feature>
<dbReference type="RefSeq" id="WP_152272644.1">
    <property type="nucleotide sequence ID" value="NZ_VTFX01000005.1"/>
</dbReference>
<dbReference type="AlphaFoldDB" id="A0A5N6MF80"/>
<dbReference type="PANTHER" id="PTHR24094:SF15">
    <property type="entry name" value="AMP-DEPENDENT SYNTHETASE_LIGASE DOMAIN-CONTAINING PROTEIN-RELATED"/>
    <property type="match status" value="1"/>
</dbReference>
<feature type="region of interest" description="Disordered" evidence="1">
    <location>
        <begin position="261"/>
        <end position="314"/>
    </location>
</feature>
<feature type="region of interest" description="Disordered" evidence="1">
    <location>
        <begin position="88"/>
        <end position="111"/>
    </location>
</feature>
<feature type="chain" id="PRO_5038339661" evidence="2">
    <location>
        <begin position="22"/>
        <end position="355"/>
    </location>
</feature>
<dbReference type="SMART" id="SM00894">
    <property type="entry name" value="Excalibur"/>
    <property type="match status" value="1"/>
</dbReference>
<evidence type="ECO:0000313" key="4">
    <source>
        <dbReference type="EMBL" id="KAD3514967.1"/>
    </source>
</evidence>
<evidence type="ECO:0000259" key="3">
    <source>
        <dbReference type="SMART" id="SM00894"/>
    </source>
</evidence>
<protein>
    <submittedName>
        <fullName evidence="4">DUF1524 domain-containing protein</fullName>
    </submittedName>
</protein>
<feature type="domain" description="Excalibur calcium-binding" evidence="3">
    <location>
        <begin position="318"/>
        <end position="354"/>
    </location>
</feature>
<dbReference type="Pfam" id="PF05901">
    <property type="entry name" value="Excalibur"/>
    <property type="match status" value="1"/>
</dbReference>
<proteinExistence type="predicted"/>
<sequence length="355" mass="36005">MTSLRIKALSFVALLSLGAVGCTPVTGSSSAPLPSADVSESASARPSDEASAAPAPAEQEPAGQEPAEQAPAAAGTALDQLAGIPIKGRAPKTGYDREQFGPAWADTDHNGCDTRNDILARDLVDVVYKDGTKECVVASGTFLDPYTGTTIAFVRGNATSTAVQIDHVVALSDAWQKGAQQLTAEERRQLANDPLNLLAADGPANGSKSDGDAATWLPANKAFRCEYVARQTAVKAEYRLWMTQAEHDAIAAVLAGCPEEPVPAREGTRAASADTAQPAPAAEQAPAVQPAPAAPAAPAPAVPAAPAPAPAAPGGSVTYANCTAVKAAGAAPIRPGNPGWDPKFDRDGDGVGCTS</sequence>
<dbReference type="EMBL" id="VTFX01000005">
    <property type="protein sequence ID" value="KAD3514967.1"/>
    <property type="molecule type" value="Genomic_DNA"/>
</dbReference>
<evidence type="ECO:0000313" key="5">
    <source>
        <dbReference type="Proteomes" id="UP000326852"/>
    </source>
</evidence>
<dbReference type="InterPro" id="IPR008613">
    <property type="entry name" value="Excalibur_Ca-bd_domain"/>
</dbReference>
<dbReference type="Pfam" id="PF07510">
    <property type="entry name" value="GmrSD_C"/>
    <property type="match status" value="1"/>
</dbReference>
<feature type="compositionally biased region" description="Low complexity" evidence="1">
    <location>
        <begin position="39"/>
        <end position="74"/>
    </location>
</feature>
<organism evidence="4 5">
    <name type="scientific">Arthrobacter yangruifuii</name>
    <dbReference type="NCBI Taxonomy" id="2606616"/>
    <lineage>
        <taxon>Bacteria</taxon>
        <taxon>Bacillati</taxon>
        <taxon>Actinomycetota</taxon>
        <taxon>Actinomycetes</taxon>
        <taxon>Micrococcales</taxon>
        <taxon>Micrococcaceae</taxon>
        <taxon>Arthrobacter</taxon>
    </lineage>
</organism>
<feature type="compositionally biased region" description="Pro residues" evidence="1">
    <location>
        <begin position="292"/>
        <end position="311"/>
    </location>
</feature>
<evidence type="ECO:0000256" key="1">
    <source>
        <dbReference type="SAM" id="MobiDB-lite"/>
    </source>
</evidence>
<dbReference type="Proteomes" id="UP000326852">
    <property type="component" value="Unassembled WGS sequence"/>
</dbReference>
<dbReference type="PROSITE" id="PS51257">
    <property type="entry name" value="PROKAR_LIPOPROTEIN"/>
    <property type="match status" value="1"/>
</dbReference>
<evidence type="ECO:0000256" key="2">
    <source>
        <dbReference type="SAM" id="SignalP"/>
    </source>
</evidence>
<accession>A0A5N6MF80</accession>
<dbReference type="InterPro" id="IPR011089">
    <property type="entry name" value="GmrSD_C"/>
</dbReference>